<keyword evidence="5" id="KW-1185">Reference proteome</keyword>
<reference evidence="4" key="1">
    <citation type="submission" date="2022-08" db="EMBL/GenBank/DDBJ databases">
        <authorList>
            <person name="Vandamme P."/>
            <person name="Hettiarachchi A."/>
            <person name="Peeters C."/>
            <person name="Cnockaert M."/>
            <person name="Carlier A."/>
        </authorList>
    </citation>
    <scope>NUCLEOTIDE SEQUENCE</scope>
    <source>
        <strain evidence="4">LMG 31809</strain>
    </source>
</reference>
<keyword evidence="3" id="KW-1133">Transmembrane helix</keyword>
<accession>A0A9X3TXL7</accession>
<evidence type="ECO:0000256" key="1">
    <source>
        <dbReference type="SAM" id="Coils"/>
    </source>
</evidence>
<keyword evidence="1" id="KW-0175">Coiled coil</keyword>
<evidence type="ECO:0008006" key="6">
    <source>
        <dbReference type="Google" id="ProtNLM"/>
    </source>
</evidence>
<sequence>MATLEALFAQSVSREALAQKAEARKRRFWHRLRLLPVVILSAGLLLGVKVTNIALAADGALDAANKKDGATTAAPAKPSAPAPAAGAQKAAPAAAAAPAADSGANSDFMSRSEINLLQDLSSRRQQLEGRSIELDTRERLLMATEQRIDKKIERLKKIEAEIKDLLRLHDDQQEAQIQSLVRVYEAMKPKEAALIFEKLEMDILVSVIEKMKDKKIAPIMAAMKPDVAKALTVQLATRKKLPQIEG</sequence>
<feature type="coiled-coil region" evidence="1">
    <location>
        <begin position="141"/>
        <end position="175"/>
    </location>
</feature>
<name>A0A9X3TXL7_9PROT</name>
<evidence type="ECO:0000313" key="4">
    <source>
        <dbReference type="EMBL" id="MDA5193222.1"/>
    </source>
</evidence>
<protein>
    <recommendedName>
        <fullName evidence="6">Magnesium transporter MgtE intracellular domain-containing protein</fullName>
    </recommendedName>
</protein>
<organism evidence="4 5">
    <name type="scientific">Govanella unica</name>
    <dbReference type="NCBI Taxonomy" id="2975056"/>
    <lineage>
        <taxon>Bacteria</taxon>
        <taxon>Pseudomonadati</taxon>
        <taxon>Pseudomonadota</taxon>
        <taxon>Alphaproteobacteria</taxon>
        <taxon>Emcibacterales</taxon>
        <taxon>Govanellaceae</taxon>
        <taxon>Govanella</taxon>
    </lineage>
</organism>
<dbReference type="AlphaFoldDB" id="A0A9X3TXL7"/>
<keyword evidence="3" id="KW-0812">Transmembrane</keyword>
<evidence type="ECO:0000256" key="3">
    <source>
        <dbReference type="SAM" id="Phobius"/>
    </source>
</evidence>
<reference evidence="4" key="2">
    <citation type="journal article" date="2023" name="Syst. Appl. Microbiol.">
        <title>Govania unica gen. nov., sp. nov., a rare biosphere bacterium that represents a novel family in the class Alphaproteobacteria.</title>
        <authorList>
            <person name="Vandamme P."/>
            <person name="Peeters C."/>
            <person name="Hettiarachchi A."/>
            <person name="Cnockaert M."/>
            <person name="Carlier A."/>
        </authorList>
    </citation>
    <scope>NUCLEOTIDE SEQUENCE</scope>
    <source>
        <strain evidence="4">LMG 31809</strain>
    </source>
</reference>
<proteinExistence type="predicted"/>
<dbReference type="EMBL" id="JANWOI010000001">
    <property type="protein sequence ID" value="MDA5193222.1"/>
    <property type="molecule type" value="Genomic_DNA"/>
</dbReference>
<feature type="region of interest" description="Disordered" evidence="2">
    <location>
        <begin position="70"/>
        <end position="89"/>
    </location>
</feature>
<keyword evidence="3" id="KW-0472">Membrane</keyword>
<feature type="transmembrane region" description="Helical" evidence="3">
    <location>
        <begin position="34"/>
        <end position="57"/>
    </location>
</feature>
<comment type="caution">
    <text evidence="4">The sequence shown here is derived from an EMBL/GenBank/DDBJ whole genome shotgun (WGS) entry which is preliminary data.</text>
</comment>
<gene>
    <name evidence="4" type="ORF">NYP16_04525</name>
</gene>
<evidence type="ECO:0000256" key="2">
    <source>
        <dbReference type="SAM" id="MobiDB-lite"/>
    </source>
</evidence>
<dbReference type="SUPFAM" id="SSF158791">
    <property type="entry name" value="MgtE N-terminal domain-like"/>
    <property type="match status" value="1"/>
</dbReference>
<dbReference type="RefSeq" id="WP_274942916.1">
    <property type="nucleotide sequence ID" value="NZ_JANWOI010000001.1"/>
</dbReference>
<dbReference type="Proteomes" id="UP001141619">
    <property type="component" value="Unassembled WGS sequence"/>
</dbReference>
<evidence type="ECO:0000313" key="5">
    <source>
        <dbReference type="Proteomes" id="UP001141619"/>
    </source>
</evidence>